<dbReference type="PANTHER" id="PTHR42988">
    <property type="entry name" value="PHOSPHOHYDROLASE"/>
    <property type="match status" value="1"/>
</dbReference>
<keyword evidence="2" id="KW-0378">Hydrolase</keyword>
<proteinExistence type="inferred from homology"/>
<dbReference type="AlphaFoldDB" id="A0A3P3XQS4"/>
<evidence type="ECO:0000256" key="1">
    <source>
        <dbReference type="ARBA" id="ARBA00022723"/>
    </source>
</evidence>
<dbReference type="GO" id="GO:0016787">
    <property type="term" value="F:hydrolase activity"/>
    <property type="evidence" value="ECO:0007669"/>
    <property type="project" value="UniProtKB-KW"/>
</dbReference>
<evidence type="ECO:0000259" key="5">
    <source>
        <dbReference type="Pfam" id="PF00149"/>
    </source>
</evidence>
<dbReference type="InterPro" id="IPR004843">
    <property type="entry name" value="Calcineurin-like_PHP"/>
</dbReference>
<gene>
    <name evidence="6" type="ORF">SPIRO4BDMA_50150</name>
</gene>
<protein>
    <recommendedName>
        <fullName evidence="5">Calcineurin-like phosphoesterase domain-containing protein</fullName>
    </recommendedName>
</protein>
<dbReference type="InterPro" id="IPR050884">
    <property type="entry name" value="CNP_phosphodiesterase-III"/>
</dbReference>
<dbReference type="Gene3D" id="3.60.21.10">
    <property type="match status" value="1"/>
</dbReference>
<dbReference type="InterPro" id="IPR029052">
    <property type="entry name" value="Metallo-depent_PP-like"/>
</dbReference>
<evidence type="ECO:0000313" key="6">
    <source>
        <dbReference type="EMBL" id="SLM18635.1"/>
    </source>
</evidence>
<dbReference type="SUPFAM" id="SSF56300">
    <property type="entry name" value="Metallo-dependent phosphatases"/>
    <property type="match status" value="1"/>
</dbReference>
<keyword evidence="3" id="KW-0408">Iron</keyword>
<dbReference type="PROSITE" id="PS51257">
    <property type="entry name" value="PROKAR_LIPOPROTEIN"/>
    <property type="match status" value="1"/>
</dbReference>
<reference evidence="6" key="1">
    <citation type="submission" date="2017-02" db="EMBL/GenBank/DDBJ databases">
        <authorList>
            <person name="Regsiter A."/>
            <person name="William W."/>
        </authorList>
    </citation>
    <scope>NUCLEOTIDE SEQUENCE</scope>
    <source>
        <strain evidence="6">BdmA 4</strain>
    </source>
</reference>
<evidence type="ECO:0000256" key="4">
    <source>
        <dbReference type="ARBA" id="ARBA00025742"/>
    </source>
</evidence>
<keyword evidence="1" id="KW-0479">Metal-binding</keyword>
<name>A0A3P3XQS4_9SPIR</name>
<dbReference type="EMBL" id="FWDO01000005">
    <property type="protein sequence ID" value="SLM18635.1"/>
    <property type="molecule type" value="Genomic_DNA"/>
</dbReference>
<evidence type="ECO:0000256" key="3">
    <source>
        <dbReference type="ARBA" id="ARBA00023004"/>
    </source>
</evidence>
<dbReference type="GO" id="GO:0046872">
    <property type="term" value="F:metal ion binding"/>
    <property type="evidence" value="ECO:0007669"/>
    <property type="project" value="UniProtKB-KW"/>
</dbReference>
<sequence>MNYSIARISSGRVRSFLSSLISFVLLLSLGACSTAGPNSFIISSTAADLPPPRYPDTRFMVLSDTHLYDTSLGTIGEAWDAYMAEDRKLLPDSAETLSVVMDRIKSARPDFVLITGDLTKDGEKQCHEQFAAALGELNKEGIKTYVLPGNHDINNPAAARFLPSGGTESIPTVNPEEFARIYSASGYGEALYRDPSSLSYVAEPTPGLWILALDSAKYENNAGKKWSETSGAIRESTYQWIEARLAEASQKGIAVIAAEHHPIMEHIDGMKDKYPDYILDDNWRLASLLASYNVRLLFSGHFHASSIVMHRWKEDAPAQLRGKYIVDIETGSLVTWPCSYRSVSLSSQDDTVTISTARVDQLSSYAAEGRSFDVEGKKVIERGIGNIASATMKRYHVAQRDIDVVTPEIVAAMMAHYAGNAHFEGEDMLSTKGLGLMGRAVVASYNKFVHGLWKVKAPPNVELMEDNNLTIRADGSWMTIPSVEGF</sequence>
<evidence type="ECO:0000256" key="2">
    <source>
        <dbReference type="ARBA" id="ARBA00022801"/>
    </source>
</evidence>
<dbReference type="Pfam" id="PF00149">
    <property type="entry name" value="Metallophos"/>
    <property type="match status" value="1"/>
</dbReference>
<organism evidence="6">
    <name type="scientific">uncultured spirochete</name>
    <dbReference type="NCBI Taxonomy" id="156406"/>
    <lineage>
        <taxon>Bacteria</taxon>
        <taxon>Pseudomonadati</taxon>
        <taxon>Spirochaetota</taxon>
        <taxon>Spirochaetia</taxon>
        <taxon>Spirochaetales</taxon>
        <taxon>environmental samples</taxon>
    </lineage>
</organism>
<feature type="domain" description="Calcineurin-like phosphoesterase" evidence="5">
    <location>
        <begin position="58"/>
        <end position="304"/>
    </location>
</feature>
<accession>A0A3P3XQS4</accession>
<dbReference type="PANTHER" id="PTHR42988:SF2">
    <property type="entry name" value="CYCLIC NUCLEOTIDE PHOSPHODIESTERASE CBUA0032-RELATED"/>
    <property type="match status" value="1"/>
</dbReference>
<comment type="similarity">
    <text evidence="4">Belongs to the cyclic nucleotide phosphodiesterase class-III family.</text>
</comment>